<keyword evidence="6" id="KW-0276">Fatty acid metabolism</keyword>
<evidence type="ECO:0000313" key="12">
    <source>
        <dbReference type="Proteomes" id="UP001194468"/>
    </source>
</evidence>
<keyword evidence="12" id="KW-1185">Reference proteome</keyword>
<dbReference type="Pfam" id="PF02230">
    <property type="entry name" value="Abhydrolase_2"/>
    <property type="match status" value="1"/>
</dbReference>
<dbReference type="EMBL" id="WHUW01000002">
    <property type="protein sequence ID" value="KAF8450658.1"/>
    <property type="molecule type" value="Genomic_DNA"/>
</dbReference>
<gene>
    <name evidence="11" type="ORF">L210DRAFT_3520975</name>
</gene>
<dbReference type="AlphaFoldDB" id="A0AAD4C823"/>
<dbReference type="GO" id="GO:0052689">
    <property type="term" value="F:carboxylic ester hydrolase activity"/>
    <property type="evidence" value="ECO:0007669"/>
    <property type="project" value="UniProtKB-KW"/>
</dbReference>
<evidence type="ECO:0000256" key="8">
    <source>
        <dbReference type="ARBA" id="ARBA00031195"/>
    </source>
</evidence>
<dbReference type="PANTHER" id="PTHR10655:SF17">
    <property type="entry name" value="LYSOPHOSPHOLIPASE-LIKE PROTEIN 1"/>
    <property type="match status" value="1"/>
</dbReference>
<keyword evidence="4" id="KW-0719">Serine esterase</keyword>
<comment type="catalytic activity">
    <reaction evidence="9">
        <text>S-hexadecanoyl-L-cysteinyl-[protein] + H2O = L-cysteinyl-[protein] + hexadecanoate + H(+)</text>
        <dbReference type="Rhea" id="RHEA:19233"/>
        <dbReference type="Rhea" id="RHEA-COMP:10131"/>
        <dbReference type="Rhea" id="RHEA-COMP:11032"/>
        <dbReference type="ChEBI" id="CHEBI:7896"/>
        <dbReference type="ChEBI" id="CHEBI:15377"/>
        <dbReference type="ChEBI" id="CHEBI:15378"/>
        <dbReference type="ChEBI" id="CHEBI:29950"/>
        <dbReference type="ChEBI" id="CHEBI:74151"/>
        <dbReference type="EC" id="3.1.2.22"/>
    </reaction>
</comment>
<keyword evidence="5" id="KW-0378">Hydrolase</keyword>
<dbReference type="GO" id="GO:0006631">
    <property type="term" value="P:fatty acid metabolic process"/>
    <property type="evidence" value="ECO:0007669"/>
    <property type="project" value="UniProtKB-KW"/>
</dbReference>
<evidence type="ECO:0000256" key="4">
    <source>
        <dbReference type="ARBA" id="ARBA00022487"/>
    </source>
</evidence>
<accession>A0AAD4C823</accession>
<dbReference type="Gene3D" id="3.40.50.1820">
    <property type="entry name" value="alpha/beta hydrolase"/>
    <property type="match status" value="1"/>
</dbReference>
<dbReference type="SUPFAM" id="SSF53474">
    <property type="entry name" value="alpha/beta-Hydrolases"/>
    <property type="match status" value="1"/>
</dbReference>
<dbReference type="Proteomes" id="UP001194468">
    <property type="component" value="Unassembled WGS sequence"/>
</dbReference>
<evidence type="ECO:0000256" key="2">
    <source>
        <dbReference type="ARBA" id="ARBA00012423"/>
    </source>
</evidence>
<organism evidence="11 12">
    <name type="scientific">Boletus edulis BED1</name>
    <dbReference type="NCBI Taxonomy" id="1328754"/>
    <lineage>
        <taxon>Eukaryota</taxon>
        <taxon>Fungi</taxon>
        <taxon>Dikarya</taxon>
        <taxon>Basidiomycota</taxon>
        <taxon>Agaricomycotina</taxon>
        <taxon>Agaricomycetes</taxon>
        <taxon>Agaricomycetidae</taxon>
        <taxon>Boletales</taxon>
        <taxon>Boletineae</taxon>
        <taxon>Boletaceae</taxon>
        <taxon>Boletoideae</taxon>
        <taxon>Boletus</taxon>
    </lineage>
</organism>
<dbReference type="GO" id="GO:0008474">
    <property type="term" value="F:palmitoyl-(protein) hydrolase activity"/>
    <property type="evidence" value="ECO:0007669"/>
    <property type="project" value="UniProtKB-EC"/>
</dbReference>
<dbReference type="InterPro" id="IPR003140">
    <property type="entry name" value="PLipase/COase/thioEstase"/>
</dbReference>
<evidence type="ECO:0000256" key="7">
    <source>
        <dbReference type="ARBA" id="ARBA00029392"/>
    </source>
</evidence>
<evidence type="ECO:0000313" key="11">
    <source>
        <dbReference type="EMBL" id="KAF8450658.1"/>
    </source>
</evidence>
<comment type="function">
    <text evidence="7">Hydrolyzes fatty acids from S-acylated cysteine residues in proteins with a strong preference for palmitoylated G-alpha proteins over other acyl substrates. Mediates the deacylation of G-alpha proteins such as GPA1 in vivo, but has weak or no activity toward palmitoylated Ras proteins. Has weak lysophospholipase activity in vitro; however such activity may not exist in vivo.</text>
</comment>
<protein>
    <recommendedName>
        <fullName evidence="3">Acyl-protein thioesterase 1</fullName>
        <ecNumber evidence="2">3.1.2.22</ecNumber>
    </recommendedName>
    <alternativeName>
        <fullName evidence="8">Palmitoyl-protein hydrolase</fullName>
    </alternativeName>
</protein>
<evidence type="ECO:0000256" key="6">
    <source>
        <dbReference type="ARBA" id="ARBA00022832"/>
    </source>
</evidence>
<comment type="caution">
    <text evidence="11">The sequence shown here is derived from an EMBL/GenBank/DDBJ whole genome shotgun (WGS) entry which is preliminary data.</text>
</comment>
<evidence type="ECO:0000256" key="5">
    <source>
        <dbReference type="ARBA" id="ARBA00022801"/>
    </source>
</evidence>
<reference evidence="11" key="2">
    <citation type="journal article" date="2020" name="Nat. Commun.">
        <title>Large-scale genome sequencing of mycorrhizal fungi provides insights into the early evolution of symbiotic traits.</title>
        <authorList>
            <person name="Miyauchi S."/>
            <person name="Kiss E."/>
            <person name="Kuo A."/>
            <person name="Drula E."/>
            <person name="Kohler A."/>
            <person name="Sanchez-Garcia M."/>
            <person name="Morin E."/>
            <person name="Andreopoulos B."/>
            <person name="Barry K.W."/>
            <person name="Bonito G."/>
            <person name="Buee M."/>
            <person name="Carver A."/>
            <person name="Chen C."/>
            <person name="Cichocki N."/>
            <person name="Clum A."/>
            <person name="Culley D."/>
            <person name="Crous P.W."/>
            <person name="Fauchery L."/>
            <person name="Girlanda M."/>
            <person name="Hayes R.D."/>
            <person name="Keri Z."/>
            <person name="LaButti K."/>
            <person name="Lipzen A."/>
            <person name="Lombard V."/>
            <person name="Magnuson J."/>
            <person name="Maillard F."/>
            <person name="Murat C."/>
            <person name="Nolan M."/>
            <person name="Ohm R.A."/>
            <person name="Pangilinan J."/>
            <person name="Pereira M.F."/>
            <person name="Perotto S."/>
            <person name="Peter M."/>
            <person name="Pfister S."/>
            <person name="Riley R."/>
            <person name="Sitrit Y."/>
            <person name="Stielow J.B."/>
            <person name="Szollosi G."/>
            <person name="Zifcakova L."/>
            <person name="Stursova M."/>
            <person name="Spatafora J.W."/>
            <person name="Tedersoo L."/>
            <person name="Vaario L.M."/>
            <person name="Yamada A."/>
            <person name="Yan M."/>
            <person name="Wang P."/>
            <person name="Xu J."/>
            <person name="Bruns T."/>
            <person name="Baldrian P."/>
            <person name="Vilgalys R."/>
            <person name="Dunand C."/>
            <person name="Henrissat B."/>
            <person name="Grigoriev I.V."/>
            <person name="Hibbett D."/>
            <person name="Nagy L.G."/>
            <person name="Martin F.M."/>
        </authorList>
    </citation>
    <scope>NUCLEOTIDE SEQUENCE</scope>
    <source>
        <strain evidence="11">BED1</strain>
    </source>
</reference>
<dbReference type="GO" id="GO:0005737">
    <property type="term" value="C:cytoplasm"/>
    <property type="evidence" value="ECO:0007669"/>
    <property type="project" value="TreeGrafter"/>
</dbReference>
<proteinExistence type="inferred from homology"/>
<evidence type="ECO:0000259" key="10">
    <source>
        <dbReference type="Pfam" id="PF02230"/>
    </source>
</evidence>
<feature type="domain" description="Phospholipase/carboxylesterase/thioesterase" evidence="10">
    <location>
        <begin position="8"/>
        <end position="196"/>
    </location>
</feature>
<dbReference type="EC" id="3.1.2.22" evidence="2"/>
<dbReference type="InterPro" id="IPR029058">
    <property type="entry name" value="AB_hydrolase_fold"/>
</dbReference>
<evidence type="ECO:0000256" key="3">
    <source>
        <dbReference type="ARBA" id="ARBA00014923"/>
    </source>
</evidence>
<reference evidence="11" key="1">
    <citation type="submission" date="2019-10" db="EMBL/GenBank/DDBJ databases">
        <authorList>
            <consortium name="DOE Joint Genome Institute"/>
            <person name="Kuo A."/>
            <person name="Miyauchi S."/>
            <person name="Kiss E."/>
            <person name="Drula E."/>
            <person name="Kohler A."/>
            <person name="Sanchez-Garcia M."/>
            <person name="Andreopoulos B."/>
            <person name="Barry K.W."/>
            <person name="Bonito G."/>
            <person name="Buee M."/>
            <person name="Carver A."/>
            <person name="Chen C."/>
            <person name="Cichocki N."/>
            <person name="Clum A."/>
            <person name="Culley D."/>
            <person name="Crous P.W."/>
            <person name="Fauchery L."/>
            <person name="Girlanda M."/>
            <person name="Hayes R."/>
            <person name="Keri Z."/>
            <person name="LaButti K."/>
            <person name="Lipzen A."/>
            <person name="Lombard V."/>
            <person name="Magnuson J."/>
            <person name="Maillard F."/>
            <person name="Morin E."/>
            <person name="Murat C."/>
            <person name="Nolan M."/>
            <person name="Ohm R."/>
            <person name="Pangilinan J."/>
            <person name="Pereira M."/>
            <person name="Perotto S."/>
            <person name="Peter M."/>
            <person name="Riley R."/>
            <person name="Sitrit Y."/>
            <person name="Stielow B."/>
            <person name="Szollosi G."/>
            <person name="Zifcakova L."/>
            <person name="Stursova M."/>
            <person name="Spatafora J.W."/>
            <person name="Tedersoo L."/>
            <person name="Vaario L.-M."/>
            <person name="Yamada A."/>
            <person name="Yan M."/>
            <person name="Wang P."/>
            <person name="Xu J."/>
            <person name="Bruns T."/>
            <person name="Baldrian P."/>
            <person name="Vilgalys R."/>
            <person name="Henrissat B."/>
            <person name="Grigoriev I.V."/>
            <person name="Hibbett D."/>
            <person name="Nagy L.G."/>
            <person name="Martin F.M."/>
        </authorList>
    </citation>
    <scope>NUCLEOTIDE SEQUENCE</scope>
    <source>
        <strain evidence="11">BED1</strain>
    </source>
</reference>
<keyword evidence="6" id="KW-0443">Lipid metabolism</keyword>
<evidence type="ECO:0000256" key="1">
    <source>
        <dbReference type="ARBA" id="ARBA00006499"/>
    </source>
</evidence>
<evidence type="ECO:0000256" key="9">
    <source>
        <dbReference type="ARBA" id="ARBA00047337"/>
    </source>
</evidence>
<dbReference type="InterPro" id="IPR050565">
    <property type="entry name" value="LYPA1-2/EST-like"/>
</dbReference>
<dbReference type="PANTHER" id="PTHR10655">
    <property type="entry name" value="LYSOPHOSPHOLIPASE-RELATED"/>
    <property type="match status" value="1"/>
</dbReference>
<comment type="similarity">
    <text evidence="1">Belongs to the AB hydrolase superfamily. AB hydrolase 2 family.</text>
</comment>
<name>A0AAD4C823_BOLED</name>
<sequence>MLASSGAIIIPATAGHSATVVALHSGLGGQGEEWLTLIGPGLRDCFPWVKPLRPITVHGGEVMRAWYDLSTFDLESDSTHDESGVFETVRYLDNIIQQEMDIGIPPSRTVLMGFSQGAGMVLLTALTGRGTRGQSKDDGWKLAGVVPLSGRVPLRSKFKSLASPYVSETPIFWAHGEEDAVVKYQYGLTCAEMLVNEVAVPTLERRELGSPGLCFVTYSGLVTL</sequence>